<accession>A0ABT1N2J7</accession>
<keyword evidence="2" id="KW-1185">Reference proteome</keyword>
<evidence type="ECO:0000313" key="1">
    <source>
        <dbReference type="EMBL" id="MCQ1058968.1"/>
    </source>
</evidence>
<evidence type="ECO:0000313" key="2">
    <source>
        <dbReference type="Proteomes" id="UP001524460"/>
    </source>
</evidence>
<gene>
    <name evidence="1" type="ORF">NHN17_12975</name>
</gene>
<reference evidence="1 2" key="1">
    <citation type="submission" date="2022-07" db="EMBL/GenBank/DDBJ databases">
        <title>Photobacterium pectinilyticum sp. nov., a marine bacterium isolated from surface seawater of Qingdao offshore.</title>
        <authorList>
            <person name="Wang X."/>
        </authorList>
    </citation>
    <scope>NUCLEOTIDE SEQUENCE [LARGE SCALE GENOMIC DNA]</scope>
    <source>
        <strain evidence="1 2">ZSDE20</strain>
    </source>
</reference>
<comment type="caution">
    <text evidence="1">The sequence shown here is derived from an EMBL/GenBank/DDBJ whole genome shotgun (WGS) entry which is preliminary data.</text>
</comment>
<dbReference type="RefSeq" id="WP_255042994.1">
    <property type="nucleotide sequence ID" value="NZ_JANEYT010000027.1"/>
</dbReference>
<proteinExistence type="predicted"/>
<organism evidence="1 2">
    <name type="scientific">Photobacterium pectinilyticum</name>
    <dbReference type="NCBI Taxonomy" id="2906793"/>
    <lineage>
        <taxon>Bacteria</taxon>
        <taxon>Pseudomonadati</taxon>
        <taxon>Pseudomonadota</taxon>
        <taxon>Gammaproteobacteria</taxon>
        <taxon>Vibrionales</taxon>
        <taxon>Vibrionaceae</taxon>
        <taxon>Photobacterium</taxon>
    </lineage>
</organism>
<dbReference type="Proteomes" id="UP001524460">
    <property type="component" value="Unassembled WGS sequence"/>
</dbReference>
<name>A0ABT1N2J7_9GAMM</name>
<sequence>MNLHPYAKKSGLNPHTVKSIVTAVVIVCGLGMSSGVEAKKHNHNSNNKSNKVTVVKKAPAKKTPTKVVVVNKRSAPSHKHYKRNSLPKIATFAVISGVSYAIVDNFYYKRQGDSYIHVDNPRR</sequence>
<dbReference type="EMBL" id="JANEYT010000027">
    <property type="protein sequence ID" value="MCQ1058968.1"/>
    <property type="molecule type" value="Genomic_DNA"/>
</dbReference>
<protein>
    <submittedName>
        <fullName evidence="1">Uncharacterized protein</fullName>
    </submittedName>
</protein>